<reference evidence="2" key="1">
    <citation type="journal article" date="2022" name="Mol. Ecol. Resour.">
        <title>The genomes of chicory, endive, great burdock and yacon provide insights into Asteraceae palaeo-polyploidization history and plant inulin production.</title>
        <authorList>
            <person name="Fan W."/>
            <person name="Wang S."/>
            <person name="Wang H."/>
            <person name="Wang A."/>
            <person name="Jiang F."/>
            <person name="Liu H."/>
            <person name="Zhao H."/>
            <person name="Xu D."/>
            <person name="Zhang Y."/>
        </authorList>
    </citation>
    <scope>NUCLEOTIDE SEQUENCE [LARGE SCALE GENOMIC DNA]</scope>
    <source>
        <strain evidence="2">cv. Yunnan</strain>
    </source>
</reference>
<protein>
    <submittedName>
        <fullName evidence="1">Uncharacterized protein</fullName>
    </submittedName>
</protein>
<gene>
    <name evidence="1" type="ORF">L1987_21080</name>
</gene>
<organism evidence="1 2">
    <name type="scientific">Smallanthus sonchifolius</name>
    <dbReference type="NCBI Taxonomy" id="185202"/>
    <lineage>
        <taxon>Eukaryota</taxon>
        <taxon>Viridiplantae</taxon>
        <taxon>Streptophyta</taxon>
        <taxon>Embryophyta</taxon>
        <taxon>Tracheophyta</taxon>
        <taxon>Spermatophyta</taxon>
        <taxon>Magnoliopsida</taxon>
        <taxon>eudicotyledons</taxon>
        <taxon>Gunneridae</taxon>
        <taxon>Pentapetalae</taxon>
        <taxon>asterids</taxon>
        <taxon>campanulids</taxon>
        <taxon>Asterales</taxon>
        <taxon>Asteraceae</taxon>
        <taxon>Asteroideae</taxon>
        <taxon>Heliantheae alliance</taxon>
        <taxon>Millerieae</taxon>
        <taxon>Smallanthus</taxon>
    </lineage>
</organism>
<sequence length="102" mass="11316">MEVDCNGIKRKPPLDWDHLLRADSDDDRPPELVVKSDHEITENQMIDELMIISYLQICCFNNIPKLRFGICFIRVFVDDGGGGGGVKMETTSETVASSSAVA</sequence>
<evidence type="ECO:0000313" key="2">
    <source>
        <dbReference type="Proteomes" id="UP001056120"/>
    </source>
</evidence>
<name>A0ACB9ISW5_9ASTR</name>
<accession>A0ACB9ISW5</accession>
<dbReference type="Proteomes" id="UP001056120">
    <property type="component" value="Linkage Group LG07"/>
</dbReference>
<comment type="caution">
    <text evidence="1">The sequence shown here is derived from an EMBL/GenBank/DDBJ whole genome shotgun (WGS) entry which is preliminary data.</text>
</comment>
<keyword evidence="2" id="KW-1185">Reference proteome</keyword>
<reference evidence="1 2" key="2">
    <citation type="journal article" date="2022" name="Mol. Ecol. Resour.">
        <title>The genomes of chicory, endive, great burdock and yacon provide insights into Asteraceae paleo-polyploidization history and plant inulin production.</title>
        <authorList>
            <person name="Fan W."/>
            <person name="Wang S."/>
            <person name="Wang H."/>
            <person name="Wang A."/>
            <person name="Jiang F."/>
            <person name="Liu H."/>
            <person name="Zhao H."/>
            <person name="Xu D."/>
            <person name="Zhang Y."/>
        </authorList>
    </citation>
    <scope>NUCLEOTIDE SEQUENCE [LARGE SCALE GENOMIC DNA]</scope>
    <source>
        <strain evidence="2">cv. Yunnan</strain>
        <tissue evidence="1">Leaves</tissue>
    </source>
</reference>
<evidence type="ECO:0000313" key="1">
    <source>
        <dbReference type="EMBL" id="KAI3811359.1"/>
    </source>
</evidence>
<proteinExistence type="predicted"/>
<dbReference type="EMBL" id="CM042024">
    <property type="protein sequence ID" value="KAI3811359.1"/>
    <property type="molecule type" value="Genomic_DNA"/>
</dbReference>